<dbReference type="EMBL" id="RZGK01000023">
    <property type="protein sequence ID" value="KAF9690701.1"/>
    <property type="molecule type" value="Genomic_DNA"/>
</dbReference>
<name>A0A8H7IV94_9PLEO</name>
<keyword evidence="2" id="KW-1185">Reference proteome</keyword>
<protein>
    <submittedName>
        <fullName evidence="1">Uncharacterized protein</fullName>
    </submittedName>
</protein>
<sequence>MSDVAHHPLVTPRALTIALLETHRKTLETLYLDFHHYYDLSDPELREEIEDAGYRFDESYCTYPSFRAFERLAHLTIEFEKLVHVWGLGWRSPPQPGPVEGDVVSGA</sequence>
<organism evidence="1 2">
    <name type="scientific">Ascochyta lentis</name>
    <dbReference type="NCBI Taxonomy" id="205686"/>
    <lineage>
        <taxon>Eukaryota</taxon>
        <taxon>Fungi</taxon>
        <taxon>Dikarya</taxon>
        <taxon>Ascomycota</taxon>
        <taxon>Pezizomycotina</taxon>
        <taxon>Dothideomycetes</taxon>
        <taxon>Pleosporomycetidae</taxon>
        <taxon>Pleosporales</taxon>
        <taxon>Pleosporineae</taxon>
        <taxon>Didymellaceae</taxon>
        <taxon>Ascochyta</taxon>
    </lineage>
</organism>
<accession>A0A8H7IV94</accession>
<reference evidence="1" key="2">
    <citation type="submission" date="2020-09" db="EMBL/GenBank/DDBJ databases">
        <title>Reference genome assembly for Australian Ascochyta lentis isolate Al4.</title>
        <authorList>
            <person name="Lee R.C."/>
            <person name="Farfan-Caceres L.M."/>
            <person name="Debler J.W."/>
            <person name="Williams A.H."/>
            <person name="Henares B.M."/>
        </authorList>
    </citation>
    <scope>NUCLEOTIDE SEQUENCE</scope>
    <source>
        <strain evidence="1">Al4</strain>
    </source>
</reference>
<evidence type="ECO:0000313" key="1">
    <source>
        <dbReference type="EMBL" id="KAF9690701.1"/>
    </source>
</evidence>
<dbReference type="OrthoDB" id="3750626at2759"/>
<gene>
    <name evidence="1" type="ORF">EKO04_011435</name>
</gene>
<comment type="caution">
    <text evidence="1">The sequence shown here is derived from an EMBL/GenBank/DDBJ whole genome shotgun (WGS) entry which is preliminary data.</text>
</comment>
<dbReference type="AlphaFoldDB" id="A0A8H7IV94"/>
<reference evidence="1" key="1">
    <citation type="submission" date="2018-12" db="EMBL/GenBank/DDBJ databases">
        <authorList>
            <person name="Syme R.A."/>
            <person name="Farfan-Caceres L."/>
            <person name="Lichtenzveig J."/>
        </authorList>
    </citation>
    <scope>NUCLEOTIDE SEQUENCE</scope>
    <source>
        <strain evidence="1">Al4</strain>
    </source>
</reference>
<proteinExistence type="predicted"/>
<evidence type="ECO:0000313" key="2">
    <source>
        <dbReference type="Proteomes" id="UP000651452"/>
    </source>
</evidence>
<dbReference type="Proteomes" id="UP000651452">
    <property type="component" value="Unassembled WGS sequence"/>
</dbReference>